<keyword evidence="6" id="KW-0408">Iron</keyword>
<evidence type="ECO:0000256" key="8">
    <source>
        <dbReference type="ARBA" id="ARBA00023136"/>
    </source>
</evidence>
<dbReference type="GO" id="GO:0005524">
    <property type="term" value="F:ATP binding"/>
    <property type="evidence" value="ECO:0007669"/>
    <property type="project" value="UniProtKB-KW"/>
</dbReference>
<dbReference type="GO" id="GO:0015408">
    <property type="term" value="F:ABC-type ferric iron transporter activity"/>
    <property type="evidence" value="ECO:0007669"/>
    <property type="project" value="InterPro"/>
</dbReference>
<dbReference type="EMBL" id="CP013290">
    <property type="protein sequence ID" value="APH00692.1"/>
    <property type="molecule type" value="Genomic_DNA"/>
</dbReference>
<dbReference type="InterPro" id="IPR012340">
    <property type="entry name" value="NA-bd_OB-fold"/>
</dbReference>
<evidence type="ECO:0000256" key="5">
    <source>
        <dbReference type="ARBA" id="ARBA00022840"/>
    </source>
</evidence>
<sequence>MSTVDIRGVTVGYGTEPVLRDVDLTVPTGTTTAVLGASGGGKTTLLRVIAGFLTPDTGTVTIGDRVVCGAGRAVPPERRGIGYVRQDGGLFPHLDVAHNITFGMPRAARRRGDRVEELLELVGLPAVTATRRPDQLSGGQQQRVALARALALSPAVVLLDEPFSSLDTALRASTRQAVATALAETSATAILVTHDQQEALSFAGQVAIMRAGRFSQVGSPREIYEDPVDAREAAFLGDVVHLTGHHTADGISCPLGTVTARGERPPGAGEVVVVVRPEDLSLTDSPGCPHGTVRDVDYHGAHAMVHVALADGTVVTVRVPGRHSPEVGEQVPVSVDGPVLAYPGSALV</sequence>
<evidence type="ECO:0000313" key="12">
    <source>
        <dbReference type="EMBL" id="QOK23468.1"/>
    </source>
</evidence>
<dbReference type="PANTHER" id="PTHR42781">
    <property type="entry name" value="SPERMIDINE/PUTRESCINE IMPORT ATP-BINDING PROTEIN POTA"/>
    <property type="match status" value="1"/>
</dbReference>
<evidence type="ECO:0000313" key="11">
    <source>
        <dbReference type="EMBL" id="APH00692.1"/>
    </source>
</evidence>
<keyword evidence="3" id="KW-0410">Iron transport</keyword>
<dbReference type="PROSITE" id="PS50893">
    <property type="entry name" value="ABC_TRANSPORTER_2"/>
    <property type="match status" value="1"/>
</dbReference>
<dbReference type="Pfam" id="PF08402">
    <property type="entry name" value="TOBE_2"/>
    <property type="match status" value="1"/>
</dbReference>
<feature type="domain" description="ABC transporter" evidence="10">
    <location>
        <begin position="1"/>
        <end position="236"/>
    </location>
</feature>
<dbReference type="Proteomes" id="UP000182938">
    <property type="component" value="Chromosome"/>
</dbReference>
<dbReference type="SUPFAM" id="SSF50331">
    <property type="entry name" value="MOP-like"/>
    <property type="match status" value="1"/>
</dbReference>
<dbReference type="InterPro" id="IPR017871">
    <property type="entry name" value="ABC_transporter-like_CS"/>
</dbReference>
<dbReference type="SUPFAM" id="SSF52540">
    <property type="entry name" value="P-loop containing nucleoside triphosphate hydrolases"/>
    <property type="match status" value="1"/>
</dbReference>
<dbReference type="InterPro" id="IPR027417">
    <property type="entry name" value="P-loop_NTPase"/>
</dbReference>
<evidence type="ECO:0000313" key="13">
    <source>
        <dbReference type="Proteomes" id="UP000182938"/>
    </source>
</evidence>
<dbReference type="InterPro" id="IPR003439">
    <property type="entry name" value="ABC_transporter-like_ATP-bd"/>
</dbReference>
<accession>A0A1L3MED0</accession>
<proteinExistence type="predicted"/>
<dbReference type="InterPro" id="IPR050093">
    <property type="entry name" value="ABC_SmlMolc_Importer"/>
</dbReference>
<dbReference type="InterPro" id="IPR003593">
    <property type="entry name" value="AAA+_ATPase"/>
</dbReference>
<evidence type="ECO:0000256" key="7">
    <source>
        <dbReference type="ARBA" id="ARBA00023065"/>
    </source>
</evidence>
<dbReference type="GO" id="GO:0015418">
    <property type="term" value="F:ABC-type quaternary ammonium compound transporting activity"/>
    <property type="evidence" value="ECO:0007669"/>
    <property type="project" value="UniProtKB-EC"/>
</dbReference>
<reference evidence="12 14" key="2">
    <citation type="submission" date="2020-10" db="EMBL/GenBank/DDBJ databases">
        <title>Janibacter indicus TT2 genome sequence.</title>
        <authorList>
            <person name="Lee K."/>
            <person name="Ganzorig M."/>
        </authorList>
    </citation>
    <scope>NUCLEOTIDE SEQUENCE [LARGE SCALE GENOMIC DNA]</scope>
    <source>
        <strain evidence="12 14">TT2</strain>
    </source>
</reference>
<keyword evidence="8" id="KW-0472">Membrane</keyword>
<dbReference type="SMART" id="SM00382">
    <property type="entry name" value="AAA"/>
    <property type="match status" value="1"/>
</dbReference>
<dbReference type="GO" id="GO:0043190">
    <property type="term" value="C:ATP-binding cassette (ABC) transporter complex"/>
    <property type="evidence" value="ECO:0007669"/>
    <property type="project" value="InterPro"/>
</dbReference>
<dbReference type="InterPro" id="IPR008995">
    <property type="entry name" value="Mo/tungstate-bd_C_term_dom"/>
</dbReference>
<dbReference type="InterPro" id="IPR013611">
    <property type="entry name" value="Transp-assoc_OB_typ2"/>
</dbReference>
<reference evidence="11 13" key="1">
    <citation type="submission" date="2015-11" db="EMBL/GenBank/DDBJ databases">
        <authorList>
            <person name="Zhang Y."/>
            <person name="Guo Z."/>
        </authorList>
    </citation>
    <scope>NUCLEOTIDE SEQUENCE [LARGE SCALE GENOMIC DNA]</scope>
    <source>
        <strain evidence="11 13">YFY001</strain>
    </source>
</reference>
<gene>
    <name evidence="11" type="ORF">ASJ30_03385</name>
    <name evidence="12" type="ORF">IGS73_03410</name>
</gene>
<organism evidence="11 13">
    <name type="scientific">Janibacter indicus</name>
    <dbReference type="NCBI Taxonomy" id="857417"/>
    <lineage>
        <taxon>Bacteria</taxon>
        <taxon>Bacillati</taxon>
        <taxon>Actinomycetota</taxon>
        <taxon>Actinomycetes</taxon>
        <taxon>Micrococcales</taxon>
        <taxon>Intrasporangiaceae</taxon>
        <taxon>Janibacter</taxon>
    </lineage>
</organism>
<dbReference type="CDD" id="cd03259">
    <property type="entry name" value="ABC_Carb_Solutes_like"/>
    <property type="match status" value="1"/>
</dbReference>
<dbReference type="EMBL" id="CP062789">
    <property type="protein sequence ID" value="QOK23468.1"/>
    <property type="molecule type" value="Genomic_DNA"/>
</dbReference>
<dbReference type="AlphaFoldDB" id="A0A1L3MED0"/>
<evidence type="ECO:0000313" key="14">
    <source>
        <dbReference type="Proteomes" id="UP000593998"/>
    </source>
</evidence>
<evidence type="ECO:0000256" key="6">
    <source>
        <dbReference type="ARBA" id="ARBA00023004"/>
    </source>
</evidence>
<dbReference type="PANTHER" id="PTHR42781:SF4">
    <property type="entry name" value="SPERMIDINE_PUTRESCINE IMPORT ATP-BINDING PROTEIN POTA"/>
    <property type="match status" value="1"/>
</dbReference>
<keyword evidence="5 12" id="KW-0067">ATP-binding</keyword>
<keyword evidence="1" id="KW-0813">Transport</keyword>
<evidence type="ECO:0000256" key="4">
    <source>
        <dbReference type="ARBA" id="ARBA00022741"/>
    </source>
</evidence>
<name>A0A1L3MED0_9MICO</name>
<dbReference type="FunFam" id="3.40.50.300:FF:000425">
    <property type="entry name" value="Probable ABC transporter, ATP-binding subunit"/>
    <property type="match status" value="1"/>
</dbReference>
<dbReference type="Gene3D" id="2.40.50.140">
    <property type="entry name" value="Nucleic acid-binding proteins"/>
    <property type="match status" value="1"/>
</dbReference>
<evidence type="ECO:0000256" key="2">
    <source>
        <dbReference type="ARBA" id="ARBA00022475"/>
    </source>
</evidence>
<evidence type="ECO:0000256" key="3">
    <source>
        <dbReference type="ARBA" id="ARBA00022496"/>
    </source>
</evidence>
<dbReference type="GO" id="GO:0016887">
    <property type="term" value="F:ATP hydrolysis activity"/>
    <property type="evidence" value="ECO:0007669"/>
    <property type="project" value="InterPro"/>
</dbReference>
<keyword evidence="4" id="KW-0547">Nucleotide-binding</keyword>
<keyword evidence="13" id="KW-1185">Reference proteome</keyword>
<keyword evidence="7" id="KW-0406">Ion transport</keyword>
<keyword evidence="2" id="KW-1003">Cell membrane</keyword>
<dbReference type="Proteomes" id="UP000593998">
    <property type="component" value="Chromosome"/>
</dbReference>
<dbReference type="Pfam" id="PF00005">
    <property type="entry name" value="ABC_tran"/>
    <property type="match status" value="1"/>
</dbReference>
<evidence type="ECO:0000256" key="1">
    <source>
        <dbReference type="ARBA" id="ARBA00022448"/>
    </source>
</evidence>
<protein>
    <recommendedName>
        <fullName evidence="9">ABC-type quaternary amine transporter</fullName>
        <ecNumber evidence="9">7.6.2.9</ecNumber>
    </recommendedName>
</protein>
<dbReference type="InterPro" id="IPR015853">
    <property type="entry name" value="ABC_transpr_FbpC"/>
</dbReference>
<evidence type="ECO:0000256" key="9">
    <source>
        <dbReference type="ARBA" id="ARBA00066388"/>
    </source>
</evidence>
<dbReference type="EC" id="7.6.2.9" evidence="9"/>
<evidence type="ECO:0000259" key="10">
    <source>
        <dbReference type="PROSITE" id="PS50893"/>
    </source>
</evidence>
<dbReference type="KEGG" id="jte:ASJ30_03385"/>
<dbReference type="RefSeq" id="WP_072623859.1">
    <property type="nucleotide sequence ID" value="NZ_CP013290.1"/>
</dbReference>
<dbReference type="Gene3D" id="3.40.50.300">
    <property type="entry name" value="P-loop containing nucleotide triphosphate hydrolases"/>
    <property type="match status" value="1"/>
</dbReference>
<dbReference type="PROSITE" id="PS00211">
    <property type="entry name" value="ABC_TRANSPORTER_1"/>
    <property type="match status" value="1"/>
</dbReference>